<name>A0A0R3T5X6_RODNA</name>
<reference evidence="1" key="1">
    <citation type="submission" date="2017-02" db="UniProtKB">
        <authorList>
            <consortium name="WormBaseParasite"/>
        </authorList>
    </citation>
    <scope>IDENTIFICATION</scope>
</reference>
<organism evidence="1">
    <name type="scientific">Rodentolepis nana</name>
    <name type="common">Dwarf tapeworm</name>
    <name type="synonym">Hymenolepis nana</name>
    <dbReference type="NCBI Taxonomy" id="102285"/>
    <lineage>
        <taxon>Eukaryota</taxon>
        <taxon>Metazoa</taxon>
        <taxon>Spiralia</taxon>
        <taxon>Lophotrochozoa</taxon>
        <taxon>Platyhelminthes</taxon>
        <taxon>Cestoda</taxon>
        <taxon>Eucestoda</taxon>
        <taxon>Cyclophyllidea</taxon>
        <taxon>Hymenolepididae</taxon>
        <taxon>Rodentolepis</taxon>
    </lineage>
</organism>
<dbReference type="AlphaFoldDB" id="A0A0R3T5X6"/>
<accession>A0A0R3T5X6</accession>
<dbReference type="WBParaSite" id="HNAJ_0000246401-mRNA-1">
    <property type="protein sequence ID" value="HNAJ_0000246401-mRNA-1"/>
    <property type="gene ID" value="HNAJ_0000246401"/>
</dbReference>
<protein>
    <submittedName>
        <fullName evidence="1">Ovule protein</fullName>
    </submittedName>
</protein>
<proteinExistence type="predicted"/>
<evidence type="ECO:0000313" key="1">
    <source>
        <dbReference type="WBParaSite" id="HNAJ_0000246401-mRNA-1"/>
    </source>
</evidence>
<sequence length="62" mass="7155">LLPAIILLHVEMQLSPFPCSISRFNKCKRPKNPKSVRRRRISPVLFQAANARLPYLSILLEL</sequence>